<dbReference type="SUPFAM" id="SSF51556">
    <property type="entry name" value="Metallo-dependent hydrolases"/>
    <property type="match status" value="1"/>
</dbReference>
<evidence type="ECO:0000256" key="1">
    <source>
        <dbReference type="ARBA" id="ARBA00001947"/>
    </source>
</evidence>
<evidence type="ECO:0000256" key="2">
    <source>
        <dbReference type="ARBA" id="ARBA00022723"/>
    </source>
</evidence>
<dbReference type="Gene3D" id="3.20.20.140">
    <property type="entry name" value="Metal-dependent hydrolases"/>
    <property type="match status" value="1"/>
</dbReference>
<feature type="domain" description="Adenosine deaminase" evidence="4">
    <location>
        <begin position="326"/>
        <end position="590"/>
    </location>
</feature>
<evidence type="ECO:0000313" key="5">
    <source>
        <dbReference type="EMBL" id="CAK7210136.1"/>
    </source>
</evidence>
<dbReference type="PANTHER" id="PTHR11409:SF37">
    <property type="entry name" value="ADENOSINE DEAMINASE DOMAIN-CONTAINING PROTEIN"/>
    <property type="match status" value="1"/>
</dbReference>
<dbReference type="EMBL" id="CAWUHB010000002">
    <property type="protein sequence ID" value="CAK7210136.1"/>
    <property type="molecule type" value="Genomic_DNA"/>
</dbReference>
<name>A0ABP0ASA7_9PEZI</name>
<organism evidence="5 6">
    <name type="scientific">Sporothrix curviconia</name>
    <dbReference type="NCBI Taxonomy" id="1260050"/>
    <lineage>
        <taxon>Eukaryota</taxon>
        <taxon>Fungi</taxon>
        <taxon>Dikarya</taxon>
        <taxon>Ascomycota</taxon>
        <taxon>Pezizomycotina</taxon>
        <taxon>Sordariomycetes</taxon>
        <taxon>Sordariomycetidae</taxon>
        <taxon>Ophiostomatales</taxon>
        <taxon>Ophiostomataceae</taxon>
        <taxon>Sporothrix</taxon>
    </lineage>
</organism>
<evidence type="ECO:0000313" key="6">
    <source>
        <dbReference type="Proteomes" id="UP001642405"/>
    </source>
</evidence>
<dbReference type="Proteomes" id="UP001642405">
    <property type="component" value="Unassembled WGS sequence"/>
</dbReference>
<comment type="cofactor">
    <cofactor evidence="1">
        <name>Zn(2+)</name>
        <dbReference type="ChEBI" id="CHEBI:29105"/>
    </cofactor>
</comment>
<accession>A0ABP0ASA7</accession>
<sequence>MTFDADPSDMAASRLAAARAAGAAAGARKAAAVAAYISPASPRHHQQKSSTAAALPHAAAVTSAEKPEIPAMAPEVLEARVAERMNKYNADRARTVKTEAAMAFDHECSENATDAEKLADQVLLRLKKKDEATVFQTAGIHAGFGNQKHKAFAGDHFLTNVSLLEQTQVLRAARRAPKGAHLHIHYNACLKPRVLLDLAEKMDRMFITSDLPLVFVGTGEARTQNFYLCEIQFQITSIKDEKPGNLFSPSYHDRKHMQFRDFLRQFPQEEMKMPAMDWLESKLVFSEKETYDIPQTASGAWERFNGRTRMMKGLFNYVSVYRKYTELFLQDLLDDNIQYAEIRPNFMTTNQLWNDDGTDKLDNAGIVRLIVQACEDFKEAHKGVRNFDGIKIIYCTPRSFGNDKVKAALDECLAFKRRWPEYIAGFDLVGQEGMGKPLRQFIPEFLAFQEECAHRDVKIPFLFHCGETLDMGTDVDGNLVDALLLNSKRIGHGFALPRHPHILEEMKRKNVCVEVCPISNEILGLTPRIGGHAVYSLLAQNMPCTVNSDNGTLFQSSLSHDFYQVLVGKSDMGLFGWRQLAEWSLIHSCFSSDAAMADARARWLEEWRDYVIWLLTTYDAENPETQRVLAEIARDRTKAARSSRL</sequence>
<keyword evidence="3" id="KW-0378">Hydrolase</keyword>
<evidence type="ECO:0000259" key="4">
    <source>
        <dbReference type="Pfam" id="PF00962"/>
    </source>
</evidence>
<reference evidence="5 6" key="1">
    <citation type="submission" date="2024-01" db="EMBL/GenBank/DDBJ databases">
        <authorList>
            <person name="Allen C."/>
            <person name="Tagirdzhanova G."/>
        </authorList>
    </citation>
    <scope>NUCLEOTIDE SEQUENCE [LARGE SCALE GENOMIC DNA]</scope>
</reference>
<dbReference type="InterPro" id="IPR001365">
    <property type="entry name" value="A_deaminase_dom"/>
</dbReference>
<gene>
    <name evidence="5" type="ORF">SCUCBS95973_000689</name>
</gene>
<comment type="caution">
    <text evidence="5">The sequence shown here is derived from an EMBL/GenBank/DDBJ whole genome shotgun (WGS) entry which is preliminary data.</text>
</comment>
<dbReference type="InterPro" id="IPR006330">
    <property type="entry name" value="Ado/ade_deaminase"/>
</dbReference>
<dbReference type="InterPro" id="IPR032466">
    <property type="entry name" value="Metal_Hydrolase"/>
</dbReference>
<evidence type="ECO:0000256" key="3">
    <source>
        <dbReference type="ARBA" id="ARBA00022801"/>
    </source>
</evidence>
<dbReference type="Pfam" id="PF00962">
    <property type="entry name" value="A_deaminase"/>
    <property type="match status" value="1"/>
</dbReference>
<proteinExistence type="predicted"/>
<protein>
    <recommendedName>
        <fullName evidence="4">Adenosine deaminase domain-containing protein</fullName>
    </recommendedName>
</protein>
<keyword evidence="6" id="KW-1185">Reference proteome</keyword>
<dbReference type="PANTHER" id="PTHR11409">
    <property type="entry name" value="ADENOSINE DEAMINASE"/>
    <property type="match status" value="1"/>
</dbReference>
<keyword evidence="2" id="KW-0479">Metal-binding</keyword>